<dbReference type="OrthoDB" id="8264463at2"/>
<dbReference type="RefSeq" id="WP_150040475.1">
    <property type="nucleotide sequence ID" value="NZ_OW485601.1"/>
</dbReference>
<dbReference type="PROSITE" id="PS51462">
    <property type="entry name" value="NUDIX"/>
    <property type="match status" value="1"/>
</dbReference>
<accession>A0A5M6IVN9</accession>
<dbReference type="SUPFAM" id="SSF55811">
    <property type="entry name" value="Nudix"/>
    <property type="match status" value="1"/>
</dbReference>
<dbReference type="Proteomes" id="UP000325255">
    <property type="component" value="Unassembled WGS sequence"/>
</dbReference>
<dbReference type="EMBL" id="VWPK01000012">
    <property type="protein sequence ID" value="KAA5612376.1"/>
    <property type="molecule type" value="Genomic_DNA"/>
</dbReference>
<keyword evidence="3" id="KW-1185">Reference proteome</keyword>
<evidence type="ECO:0000313" key="3">
    <source>
        <dbReference type="Proteomes" id="UP000325255"/>
    </source>
</evidence>
<comment type="caution">
    <text evidence="2">The sequence shown here is derived from an EMBL/GenBank/DDBJ whole genome shotgun (WGS) entry which is preliminary data.</text>
</comment>
<dbReference type="AlphaFoldDB" id="A0A5M6IVN9"/>
<protein>
    <recommendedName>
        <fullName evidence="1">Nudix hydrolase domain-containing protein</fullName>
    </recommendedName>
</protein>
<reference evidence="2 3" key="1">
    <citation type="submission" date="2019-09" db="EMBL/GenBank/DDBJ databases">
        <title>Genome sequence of Rhodovastum atsumiense, a diverse member of the Acetobacteraceae family of non-sulfur purple photosynthetic bacteria.</title>
        <authorList>
            <person name="Meyer T."/>
            <person name="Kyndt J."/>
        </authorList>
    </citation>
    <scope>NUCLEOTIDE SEQUENCE [LARGE SCALE GENOMIC DNA]</scope>
    <source>
        <strain evidence="2 3">DSM 21279</strain>
    </source>
</reference>
<dbReference type="InterPro" id="IPR015797">
    <property type="entry name" value="NUDIX_hydrolase-like_dom_sf"/>
</dbReference>
<evidence type="ECO:0000259" key="1">
    <source>
        <dbReference type="PROSITE" id="PS51462"/>
    </source>
</evidence>
<sequence length="254" mass="27119">MPAPHPACPAGWHVHDIVPHLQMRVVRDMPGLSPALEAEIDRLWAAAQRRMDGRLFNGRVFSADAIAPDHLTGHWTEFRRIVAQMDQPGLFEALRLRPLAVNGILLGPDGVVLGQRPADAVYQPGQWQAPPAGSVDIRSARPDGSVDVLAALFAELREEVGLPADAVHDPRLLGIVEHAGSHVLDLGIALRTRLRAAEIRAAHAAAGDGEYRSLAVIPPADLPGFLAQAGSALAVQTPLFLARMGLLRRGTGTG</sequence>
<dbReference type="Gene3D" id="3.90.79.10">
    <property type="entry name" value="Nucleoside Triphosphate Pyrophosphohydrolase"/>
    <property type="match status" value="1"/>
</dbReference>
<gene>
    <name evidence="2" type="ORF">F1189_09365</name>
</gene>
<evidence type="ECO:0000313" key="2">
    <source>
        <dbReference type="EMBL" id="KAA5612376.1"/>
    </source>
</evidence>
<proteinExistence type="predicted"/>
<dbReference type="GO" id="GO:0003824">
    <property type="term" value="F:catalytic activity"/>
    <property type="evidence" value="ECO:0007669"/>
    <property type="project" value="UniProtKB-ARBA"/>
</dbReference>
<feature type="domain" description="Nudix hydrolase" evidence="1">
    <location>
        <begin position="96"/>
        <end position="240"/>
    </location>
</feature>
<organism evidence="2 3">
    <name type="scientific">Rhodovastum atsumiense</name>
    <dbReference type="NCBI Taxonomy" id="504468"/>
    <lineage>
        <taxon>Bacteria</taxon>
        <taxon>Pseudomonadati</taxon>
        <taxon>Pseudomonadota</taxon>
        <taxon>Alphaproteobacteria</taxon>
        <taxon>Acetobacterales</taxon>
        <taxon>Acetobacteraceae</taxon>
        <taxon>Rhodovastum</taxon>
    </lineage>
</organism>
<name>A0A5M6IVN9_9PROT</name>
<dbReference type="InterPro" id="IPR000086">
    <property type="entry name" value="NUDIX_hydrolase_dom"/>
</dbReference>